<proteinExistence type="predicted"/>
<feature type="signal peptide" evidence="1">
    <location>
        <begin position="1"/>
        <end position="17"/>
    </location>
</feature>
<name>A0A180G3R3_PUCT1</name>
<reference evidence="3 4" key="3">
    <citation type="journal article" date="2017" name="G3 (Bethesda)">
        <title>Comparative analysis highlights variable genome content of wheat rusts and divergence of the mating loci.</title>
        <authorList>
            <person name="Cuomo C.A."/>
            <person name="Bakkeren G."/>
            <person name="Khalil H.B."/>
            <person name="Panwar V."/>
            <person name="Joly D."/>
            <person name="Linning R."/>
            <person name="Sakthikumar S."/>
            <person name="Song X."/>
            <person name="Adiconis X."/>
            <person name="Fan L."/>
            <person name="Goldberg J.M."/>
            <person name="Levin J.Z."/>
            <person name="Young S."/>
            <person name="Zeng Q."/>
            <person name="Anikster Y."/>
            <person name="Bruce M."/>
            <person name="Wang M."/>
            <person name="Yin C."/>
            <person name="McCallum B."/>
            <person name="Szabo L.J."/>
            <person name="Hulbert S."/>
            <person name="Chen X."/>
            <person name="Fellers J.P."/>
        </authorList>
    </citation>
    <scope>NUCLEOTIDE SEQUENCE</scope>
    <source>
        <strain evidence="4">Isolate 1-1 / race 1 (BBBD)</strain>
        <strain evidence="3">isolate 1-1 / race 1 (BBBD)</strain>
    </source>
</reference>
<evidence type="ECO:0008006" key="5">
    <source>
        <dbReference type="Google" id="ProtNLM"/>
    </source>
</evidence>
<reference evidence="2" key="2">
    <citation type="submission" date="2016-05" db="EMBL/GenBank/DDBJ databases">
        <title>Comparative analysis highlights variable genome content of wheat rusts and divergence of the mating loci.</title>
        <authorList>
            <person name="Cuomo C.A."/>
            <person name="Bakkeren G."/>
            <person name="Szabo L."/>
            <person name="Khalil H."/>
            <person name="Joly D."/>
            <person name="Goldberg J."/>
            <person name="Young S."/>
            <person name="Zeng Q."/>
            <person name="Fellers J."/>
        </authorList>
    </citation>
    <scope>NUCLEOTIDE SEQUENCE [LARGE SCALE GENOMIC DNA]</scope>
    <source>
        <strain evidence="2">1-1 BBBD Race 1</strain>
    </source>
</reference>
<evidence type="ECO:0000313" key="4">
    <source>
        <dbReference type="Proteomes" id="UP000005240"/>
    </source>
</evidence>
<gene>
    <name evidence="2" type="ORF">PTTG_29474</name>
</gene>
<keyword evidence="4" id="KW-1185">Reference proteome</keyword>
<dbReference type="VEuPathDB" id="FungiDB:PTTG_29474"/>
<organism evidence="2">
    <name type="scientific">Puccinia triticina (isolate 1-1 / race 1 (BBBD))</name>
    <name type="common">Brown leaf rust fungus</name>
    <dbReference type="NCBI Taxonomy" id="630390"/>
    <lineage>
        <taxon>Eukaryota</taxon>
        <taxon>Fungi</taxon>
        <taxon>Dikarya</taxon>
        <taxon>Basidiomycota</taxon>
        <taxon>Pucciniomycotina</taxon>
        <taxon>Pucciniomycetes</taxon>
        <taxon>Pucciniales</taxon>
        <taxon>Pucciniaceae</taxon>
        <taxon>Puccinia</taxon>
    </lineage>
</organism>
<dbReference type="EMBL" id="ADAS02000467">
    <property type="protein sequence ID" value="OAV87326.1"/>
    <property type="molecule type" value="Genomic_DNA"/>
</dbReference>
<dbReference type="AlphaFoldDB" id="A0A180G3R3"/>
<accession>A0A180G3R3</accession>
<dbReference type="Proteomes" id="UP000005240">
    <property type="component" value="Unassembled WGS sequence"/>
</dbReference>
<sequence length="164" mass="18367">MLFRFLVVALVCSNSYGFGPHRVVPINGIDEINEIDQVPQFPFMAVRPFGDDQLEVKFSKKVPIPGPNDGVKTIDLDLKAVCAAIRKEEGGELAAAQLETIALDTMFDLDLLPVDSPFPGNRNHWMRWSSRYSFTTYDGKTFPEIARLVNKVCTQQINAQLPPQ</sequence>
<evidence type="ECO:0000256" key="1">
    <source>
        <dbReference type="SAM" id="SignalP"/>
    </source>
</evidence>
<keyword evidence="1" id="KW-0732">Signal</keyword>
<protein>
    <recommendedName>
        <fullName evidence="5">Secreted protein</fullName>
    </recommendedName>
</protein>
<dbReference type="EnsemblFungi" id="PTTG_29474-t43_1">
    <property type="protein sequence ID" value="PTTG_29474-t43_1-p1"/>
    <property type="gene ID" value="PTTG_29474"/>
</dbReference>
<reference evidence="2" key="1">
    <citation type="submission" date="2009-11" db="EMBL/GenBank/DDBJ databases">
        <authorList>
            <consortium name="The Broad Institute Genome Sequencing Platform"/>
            <person name="Ward D."/>
            <person name="Feldgarden M."/>
            <person name="Earl A."/>
            <person name="Young S.K."/>
            <person name="Zeng Q."/>
            <person name="Koehrsen M."/>
            <person name="Alvarado L."/>
            <person name="Berlin A."/>
            <person name="Bochicchio J."/>
            <person name="Borenstein D."/>
            <person name="Chapman S.B."/>
            <person name="Chen Z."/>
            <person name="Engels R."/>
            <person name="Freedman E."/>
            <person name="Gellesch M."/>
            <person name="Goldberg J."/>
            <person name="Griggs A."/>
            <person name="Gujja S."/>
            <person name="Heilman E."/>
            <person name="Heiman D."/>
            <person name="Hepburn T."/>
            <person name="Howarth C."/>
            <person name="Jen D."/>
            <person name="Larson L."/>
            <person name="Lewis B."/>
            <person name="Mehta T."/>
            <person name="Park D."/>
            <person name="Pearson M."/>
            <person name="Roberts A."/>
            <person name="Saif S."/>
            <person name="Shea T."/>
            <person name="Shenoy N."/>
            <person name="Sisk P."/>
            <person name="Stolte C."/>
            <person name="Sykes S."/>
            <person name="Thomson T."/>
            <person name="Walk T."/>
            <person name="White J."/>
            <person name="Yandava C."/>
            <person name="Izard J."/>
            <person name="Baranova O.V."/>
            <person name="Blanton J.M."/>
            <person name="Tanner A.C."/>
            <person name="Dewhirst F.E."/>
            <person name="Haas B."/>
            <person name="Nusbaum C."/>
            <person name="Birren B."/>
        </authorList>
    </citation>
    <scope>NUCLEOTIDE SEQUENCE [LARGE SCALE GENOMIC DNA]</scope>
    <source>
        <strain evidence="2">1-1 BBBD Race 1</strain>
    </source>
</reference>
<evidence type="ECO:0000313" key="2">
    <source>
        <dbReference type="EMBL" id="OAV87326.1"/>
    </source>
</evidence>
<evidence type="ECO:0000313" key="3">
    <source>
        <dbReference type="EnsemblFungi" id="PTTG_29474-t43_1-p1"/>
    </source>
</evidence>
<feature type="chain" id="PRO_5008109539" description="Secreted protein" evidence="1">
    <location>
        <begin position="18"/>
        <end position="164"/>
    </location>
</feature>
<reference evidence="3" key="4">
    <citation type="submission" date="2025-05" db="UniProtKB">
        <authorList>
            <consortium name="EnsemblFungi"/>
        </authorList>
    </citation>
    <scope>IDENTIFICATION</scope>
    <source>
        <strain evidence="3">isolate 1-1 / race 1 (BBBD)</strain>
    </source>
</reference>